<organism evidence="1 2">
    <name type="scientific">Trichogramma kaykai</name>
    <dbReference type="NCBI Taxonomy" id="54128"/>
    <lineage>
        <taxon>Eukaryota</taxon>
        <taxon>Metazoa</taxon>
        <taxon>Ecdysozoa</taxon>
        <taxon>Arthropoda</taxon>
        <taxon>Hexapoda</taxon>
        <taxon>Insecta</taxon>
        <taxon>Pterygota</taxon>
        <taxon>Neoptera</taxon>
        <taxon>Endopterygota</taxon>
        <taxon>Hymenoptera</taxon>
        <taxon>Apocrita</taxon>
        <taxon>Proctotrupomorpha</taxon>
        <taxon>Chalcidoidea</taxon>
        <taxon>Trichogrammatidae</taxon>
        <taxon>Trichogramma</taxon>
    </lineage>
</organism>
<name>A0ABD2X8E6_9HYME</name>
<reference evidence="1 2" key="1">
    <citation type="journal article" date="2024" name="bioRxiv">
        <title>A reference genome for Trichogramma kaykai: A tiny desert-dwelling parasitoid wasp with competing sex-ratio distorters.</title>
        <authorList>
            <person name="Culotta J."/>
            <person name="Lindsey A.R."/>
        </authorList>
    </citation>
    <scope>NUCLEOTIDE SEQUENCE [LARGE SCALE GENOMIC DNA]</scope>
    <source>
        <strain evidence="1 2">KSX58</strain>
    </source>
</reference>
<gene>
    <name evidence="1" type="ORF">TKK_005457</name>
</gene>
<evidence type="ECO:0000313" key="2">
    <source>
        <dbReference type="Proteomes" id="UP001627154"/>
    </source>
</evidence>
<protein>
    <recommendedName>
        <fullName evidence="3">ARID domain-containing protein</fullName>
    </recommendedName>
</protein>
<proteinExistence type="predicted"/>
<evidence type="ECO:0008006" key="3">
    <source>
        <dbReference type="Google" id="ProtNLM"/>
    </source>
</evidence>
<comment type="caution">
    <text evidence="1">The sequence shown here is derived from an EMBL/GenBank/DDBJ whole genome shotgun (WGS) entry which is preliminary data.</text>
</comment>
<accession>A0ABD2X8E6</accession>
<dbReference type="AlphaFoldDB" id="A0ABD2X8E6"/>
<sequence length="198" mass="23556">MGLIAVPGLPPFHFLKSWPLTKIELFMKHFMNITVCKNVSELKNHILPQCVWVEMEKVMDEDADILKEMWRSQLHMQFFCPDPIRSNDLRIKLIRFMYDNKIFDPKGKWSKIAAYFDGYTTLKLGEIYRSLMKIAKKNCSTAEESLEYLYTVYIPMIKNSPYNRMLPRLRFQEGKVEYVEEDLIEMSAYEIESEVEEE</sequence>
<dbReference type="EMBL" id="JBJJXI010000045">
    <property type="protein sequence ID" value="KAL3401663.1"/>
    <property type="molecule type" value="Genomic_DNA"/>
</dbReference>
<evidence type="ECO:0000313" key="1">
    <source>
        <dbReference type="EMBL" id="KAL3401663.1"/>
    </source>
</evidence>
<dbReference type="Proteomes" id="UP001627154">
    <property type="component" value="Unassembled WGS sequence"/>
</dbReference>
<keyword evidence="2" id="KW-1185">Reference proteome</keyword>